<feature type="transmembrane region" description="Helical" evidence="1">
    <location>
        <begin position="12"/>
        <end position="34"/>
    </location>
</feature>
<dbReference type="OrthoDB" id="9976629at2"/>
<dbReference type="GeneID" id="84789098"/>
<sequence>MKKIVLCRKRELGVVLLSCLVFLLILLGIVRFVMTSARLEERKAGVDYEMMTARHSAQMAIRQAVKYIMDQGLQLCIKSNNTSPNAPTSPGNGVNQKCEDKNQAELANILWKNSDGDLGTALDKIGQKQVLNKGVYTYAFIANNYSNCRPFWTCIDWTVNAKSVAVTGKQLNDKAGASLNKLESIECTECETTSGVKPRFVIERFLASDLKNMDFPDQSLTLKSSDVVVFRITAVGFGNGQGNGQGGSNVNTTNAVMQAIYVLNG</sequence>
<evidence type="ECO:0000313" key="3">
    <source>
        <dbReference type="Proteomes" id="UP000004870"/>
    </source>
</evidence>
<dbReference type="Proteomes" id="UP000004870">
    <property type="component" value="Unassembled WGS sequence"/>
</dbReference>
<evidence type="ECO:0000256" key="1">
    <source>
        <dbReference type="SAM" id="Phobius"/>
    </source>
</evidence>
<comment type="caution">
    <text evidence="2">The sequence shown here is derived from an EMBL/GenBank/DDBJ whole genome shotgun (WGS) entry which is preliminary data.</text>
</comment>
<accession>C8N6D7</accession>
<name>C8N6D7_CARH6</name>
<keyword evidence="1" id="KW-0812">Transmembrane</keyword>
<evidence type="ECO:0000313" key="2">
    <source>
        <dbReference type="EMBL" id="EEV89830.1"/>
    </source>
</evidence>
<organism evidence="2 3">
    <name type="scientific">Cardiobacterium hominis (strain ATCC 15826 / DSM 8339 / NCTC 10426 / 6573)</name>
    <dbReference type="NCBI Taxonomy" id="638300"/>
    <lineage>
        <taxon>Bacteria</taxon>
        <taxon>Pseudomonadati</taxon>
        <taxon>Pseudomonadota</taxon>
        <taxon>Gammaproteobacteria</taxon>
        <taxon>Cardiobacteriales</taxon>
        <taxon>Cardiobacteriaceae</taxon>
        <taxon>Cardiobacterium</taxon>
    </lineage>
</organism>
<keyword evidence="1" id="KW-0472">Membrane</keyword>
<dbReference type="HOGENOM" id="CLU_1048417_0_0_6"/>
<dbReference type="RefSeq" id="WP_004138885.1">
    <property type="nucleotide sequence ID" value="NZ_GG694025.1"/>
</dbReference>
<protein>
    <submittedName>
        <fullName evidence="2">Uncharacterized protein</fullName>
    </submittedName>
</protein>
<proteinExistence type="predicted"/>
<dbReference type="AlphaFoldDB" id="C8N6D7"/>
<gene>
    <name evidence="2" type="ORF">HMPREF0198_0063</name>
</gene>
<keyword evidence="1" id="KW-1133">Transmembrane helix</keyword>
<reference evidence="2 3" key="1">
    <citation type="submission" date="2009-08" db="EMBL/GenBank/DDBJ databases">
        <authorList>
            <person name="Qin X."/>
            <person name="Bachman B."/>
            <person name="Battles P."/>
            <person name="Bell A."/>
            <person name="Bess C."/>
            <person name="Bickham C."/>
            <person name="Chaboub L."/>
            <person name="Chen D."/>
            <person name="Coyle M."/>
            <person name="Deiros D.R."/>
            <person name="Dinh H."/>
            <person name="Forbes L."/>
            <person name="Fowler G."/>
            <person name="Francisco L."/>
            <person name="Fu Q."/>
            <person name="Gubbala S."/>
            <person name="Hale W."/>
            <person name="Han Y."/>
            <person name="Hemphill L."/>
            <person name="Highlander S.K."/>
            <person name="Hirani K."/>
            <person name="Hogues M."/>
            <person name="Jackson L."/>
            <person name="Jakkamsetti A."/>
            <person name="Javaid M."/>
            <person name="Jiang H."/>
            <person name="Korchina V."/>
            <person name="Kovar C."/>
            <person name="Lara F."/>
            <person name="Lee S."/>
            <person name="Mata R."/>
            <person name="Mathew T."/>
            <person name="Moen C."/>
            <person name="Morales K."/>
            <person name="Munidasa M."/>
            <person name="Nazareth L."/>
            <person name="Ngo R."/>
            <person name="Nguyen L."/>
            <person name="Okwuonu G."/>
            <person name="Ongeri F."/>
            <person name="Patil S."/>
            <person name="Petrosino J."/>
            <person name="Pham C."/>
            <person name="Pham P."/>
            <person name="Pu L.-L."/>
            <person name="Puazo M."/>
            <person name="Raj R."/>
            <person name="Reid J."/>
            <person name="Rouhana J."/>
            <person name="Saada N."/>
            <person name="Shang Y."/>
            <person name="Simmons D."/>
            <person name="Thornton R."/>
            <person name="Warren J."/>
            <person name="Weissenberger G."/>
            <person name="Zhang J."/>
            <person name="Zhang L."/>
            <person name="Zhou C."/>
            <person name="Zhu D."/>
            <person name="Muzny D."/>
            <person name="Worley K."/>
            <person name="Gibbs R."/>
        </authorList>
    </citation>
    <scope>NUCLEOTIDE SEQUENCE [LARGE SCALE GENOMIC DNA]</scope>
    <source>
        <strain evidence="3">ATCC 15826 / DSM 8339 / NCTC 10426 / 6573</strain>
    </source>
</reference>
<dbReference type="EMBL" id="ACKY01000003">
    <property type="protein sequence ID" value="EEV89830.1"/>
    <property type="molecule type" value="Genomic_DNA"/>
</dbReference>
<keyword evidence="3" id="KW-1185">Reference proteome</keyword>